<evidence type="ECO:0000313" key="1">
    <source>
        <dbReference type="EMBL" id="KAK5921308.1"/>
    </source>
</evidence>
<accession>A0AAN8HN12</accession>
<gene>
    <name evidence="1" type="ORF">CgunFtcFv8_025024</name>
</gene>
<protein>
    <submittedName>
        <fullName evidence="1">Uncharacterized protein</fullName>
    </submittedName>
</protein>
<evidence type="ECO:0000313" key="2">
    <source>
        <dbReference type="Proteomes" id="UP001331515"/>
    </source>
</evidence>
<name>A0AAN8HN12_CHAGU</name>
<proteinExistence type="predicted"/>
<keyword evidence="2" id="KW-1185">Reference proteome</keyword>
<dbReference type="Proteomes" id="UP001331515">
    <property type="component" value="Unassembled WGS sequence"/>
</dbReference>
<reference evidence="1 2" key="1">
    <citation type="journal article" date="2023" name="Mol. Biol. Evol.">
        <title>Genomics of Secondarily Temperate Adaptation in the Only Non-Antarctic Icefish.</title>
        <authorList>
            <person name="Rivera-Colon A.G."/>
            <person name="Rayamajhi N."/>
            <person name="Minhas B.F."/>
            <person name="Madrigal G."/>
            <person name="Bilyk K.T."/>
            <person name="Yoon V."/>
            <person name="Hune M."/>
            <person name="Gregory S."/>
            <person name="Cheng C.H.C."/>
            <person name="Catchen J.M."/>
        </authorList>
    </citation>
    <scope>NUCLEOTIDE SEQUENCE [LARGE SCALE GENOMIC DNA]</scope>
    <source>
        <tissue evidence="1">White muscle</tissue>
    </source>
</reference>
<sequence length="105" mass="12305">MRTILSELAESMGLSQPRADMHALFLKSKIISRFRQSGLICWYLETWLSSELPRVKRGFNHQATEYLLRHIWNCRFRAEVRESPRGNREEQGDKMEAKINAVLLG</sequence>
<comment type="caution">
    <text evidence="1">The sequence shown here is derived from an EMBL/GenBank/DDBJ whole genome shotgun (WGS) entry which is preliminary data.</text>
</comment>
<organism evidence="1 2">
    <name type="scientific">Champsocephalus gunnari</name>
    <name type="common">Mackerel icefish</name>
    <dbReference type="NCBI Taxonomy" id="52237"/>
    <lineage>
        <taxon>Eukaryota</taxon>
        <taxon>Metazoa</taxon>
        <taxon>Chordata</taxon>
        <taxon>Craniata</taxon>
        <taxon>Vertebrata</taxon>
        <taxon>Euteleostomi</taxon>
        <taxon>Actinopterygii</taxon>
        <taxon>Neopterygii</taxon>
        <taxon>Teleostei</taxon>
        <taxon>Neoteleostei</taxon>
        <taxon>Acanthomorphata</taxon>
        <taxon>Eupercaria</taxon>
        <taxon>Perciformes</taxon>
        <taxon>Notothenioidei</taxon>
        <taxon>Channichthyidae</taxon>
        <taxon>Champsocephalus</taxon>
    </lineage>
</organism>
<dbReference type="EMBL" id="JAURVH010001523">
    <property type="protein sequence ID" value="KAK5921308.1"/>
    <property type="molecule type" value="Genomic_DNA"/>
</dbReference>
<dbReference type="AlphaFoldDB" id="A0AAN8HN12"/>